<dbReference type="STRING" id="858215.Thexy_2109"/>
<protein>
    <submittedName>
        <fullName evidence="1">Uncharacterized protein</fullName>
    </submittedName>
</protein>
<proteinExistence type="predicted"/>
<sequence length="39" mass="4576">MQRIIESPGWWKPDILSILKFPLKLRSETKVGDAGVFYR</sequence>
<reference evidence="1" key="1">
    <citation type="submission" date="2011-05" db="EMBL/GenBank/DDBJ databases">
        <title>Complete sequence of Thermoanaerobacterium xylanolyticum LX-11.</title>
        <authorList>
            <consortium name="US DOE Joint Genome Institute"/>
            <person name="Lucas S."/>
            <person name="Han J."/>
            <person name="Lapidus A."/>
            <person name="Cheng J.-F."/>
            <person name="Goodwin L."/>
            <person name="Pitluck S."/>
            <person name="Peters L."/>
            <person name="Mikhailova N."/>
            <person name="Lu M."/>
            <person name="Han C."/>
            <person name="Tapia R."/>
            <person name="Land M."/>
            <person name="Hauser L."/>
            <person name="Kyrpides N."/>
            <person name="Ivanova N."/>
            <person name="Pagani I."/>
            <person name="Hemme C."/>
            <person name="Woyke T."/>
        </authorList>
    </citation>
    <scope>NUCLEOTIDE SEQUENCE</scope>
    <source>
        <strain evidence="1">LX-11</strain>
    </source>
</reference>
<organism evidence="1 2">
    <name type="scientific">Thermoanaerobacterium xylanolyticum (strain ATCC 49914 / DSM 7097 / LX-11)</name>
    <dbReference type="NCBI Taxonomy" id="858215"/>
    <lineage>
        <taxon>Bacteria</taxon>
        <taxon>Bacillati</taxon>
        <taxon>Bacillota</taxon>
        <taxon>Clostridia</taxon>
        <taxon>Thermoanaerobacterales</taxon>
        <taxon>Thermoanaerobacteraceae</taxon>
        <taxon>Thermoanaerobacterium</taxon>
    </lineage>
</organism>
<dbReference type="AlphaFoldDB" id="F6BKH2"/>
<dbReference type="HOGENOM" id="CLU_3318442_0_0_9"/>
<dbReference type="KEGG" id="txy:Thexy_2109"/>
<dbReference type="EMBL" id="CP002739">
    <property type="protein sequence ID" value="AEF18119.1"/>
    <property type="molecule type" value="Genomic_DNA"/>
</dbReference>
<keyword evidence="2" id="KW-1185">Reference proteome</keyword>
<dbReference type="Proteomes" id="UP000007239">
    <property type="component" value="Chromosome"/>
</dbReference>
<evidence type="ECO:0000313" key="1">
    <source>
        <dbReference type="EMBL" id="AEF18119.1"/>
    </source>
</evidence>
<name>F6BKH2_THEXL</name>
<gene>
    <name evidence="1" type="ordered locus">Thexy_2109</name>
</gene>
<evidence type="ECO:0000313" key="2">
    <source>
        <dbReference type="Proteomes" id="UP000007239"/>
    </source>
</evidence>
<accession>F6BKH2</accession>